<gene>
    <name evidence="1" type="ORF">SKAU_G00118990</name>
</gene>
<name>A0A9Q1FNY5_SYNKA</name>
<comment type="caution">
    <text evidence="1">The sequence shown here is derived from an EMBL/GenBank/DDBJ whole genome shotgun (WGS) entry which is preliminary data.</text>
</comment>
<dbReference type="AlphaFoldDB" id="A0A9Q1FNY5"/>
<evidence type="ECO:0000313" key="1">
    <source>
        <dbReference type="EMBL" id="KAJ8363068.1"/>
    </source>
</evidence>
<dbReference type="Proteomes" id="UP001152622">
    <property type="component" value="Chromosome 4"/>
</dbReference>
<organism evidence="1 2">
    <name type="scientific">Synaphobranchus kaupii</name>
    <name type="common">Kaup's arrowtooth eel</name>
    <dbReference type="NCBI Taxonomy" id="118154"/>
    <lineage>
        <taxon>Eukaryota</taxon>
        <taxon>Metazoa</taxon>
        <taxon>Chordata</taxon>
        <taxon>Craniata</taxon>
        <taxon>Vertebrata</taxon>
        <taxon>Euteleostomi</taxon>
        <taxon>Actinopterygii</taxon>
        <taxon>Neopterygii</taxon>
        <taxon>Teleostei</taxon>
        <taxon>Anguilliformes</taxon>
        <taxon>Synaphobranchidae</taxon>
        <taxon>Synaphobranchus</taxon>
    </lineage>
</organism>
<proteinExistence type="predicted"/>
<dbReference type="EMBL" id="JAINUF010000004">
    <property type="protein sequence ID" value="KAJ8363068.1"/>
    <property type="molecule type" value="Genomic_DNA"/>
</dbReference>
<reference evidence="1" key="1">
    <citation type="journal article" date="2023" name="Science">
        <title>Genome structures resolve the early diversification of teleost fishes.</title>
        <authorList>
            <person name="Parey E."/>
            <person name="Louis A."/>
            <person name="Montfort J."/>
            <person name="Bouchez O."/>
            <person name="Roques C."/>
            <person name="Iampietro C."/>
            <person name="Lluch J."/>
            <person name="Castinel A."/>
            <person name="Donnadieu C."/>
            <person name="Desvignes T."/>
            <person name="Floi Bucao C."/>
            <person name="Jouanno E."/>
            <person name="Wen M."/>
            <person name="Mejri S."/>
            <person name="Dirks R."/>
            <person name="Jansen H."/>
            <person name="Henkel C."/>
            <person name="Chen W.J."/>
            <person name="Zahm M."/>
            <person name="Cabau C."/>
            <person name="Klopp C."/>
            <person name="Thompson A.W."/>
            <person name="Robinson-Rechavi M."/>
            <person name="Braasch I."/>
            <person name="Lecointre G."/>
            <person name="Bobe J."/>
            <person name="Postlethwait J.H."/>
            <person name="Berthelot C."/>
            <person name="Roest Crollius H."/>
            <person name="Guiguen Y."/>
        </authorList>
    </citation>
    <scope>NUCLEOTIDE SEQUENCE</scope>
    <source>
        <strain evidence="1">WJC10195</strain>
    </source>
</reference>
<evidence type="ECO:0000313" key="2">
    <source>
        <dbReference type="Proteomes" id="UP001152622"/>
    </source>
</evidence>
<accession>A0A9Q1FNY5</accession>
<sequence length="78" mass="8775">MLALVSTSLTQLFPKFPRILSAFGAARRTTGHLRDPQPFIRRSRNDSGRSFLKTLSLFASRQRGRKRGVHGDVLTALH</sequence>
<keyword evidence="2" id="KW-1185">Reference proteome</keyword>
<protein>
    <submittedName>
        <fullName evidence="1">Uncharacterized protein</fullName>
    </submittedName>
</protein>